<dbReference type="InterPro" id="IPR050747">
    <property type="entry name" value="Mitochondrial_chaperone_BCS1"/>
</dbReference>
<dbReference type="EMBL" id="VOIH02000006">
    <property type="protein sequence ID" value="KAF3444734.1"/>
    <property type="molecule type" value="Genomic_DNA"/>
</dbReference>
<dbReference type="PANTHER" id="PTHR23070">
    <property type="entry name" value="BCS1 AAA-TYPE ATPASE"/>
    <property type="match status" value="1"/>
</dbReference>
<dbReference type="AlphaFoldDB" id="A0A8K0H343"/>
<accession>A0A8K0H343</accession>
<gene>
    <name evidence="1" type="ORF">FNV43_RR14427</name>
</gene>
<dbReference type="Proteomes" id="UP000796880">
    <property type="component" value="Unassembled WGS sequence"/>
</dbReference>
<reference evidence="1" key="1">
    <citation type="submission" date="2020-03" db="EMBL/GenBank/DDBJ databases">
        <title>A high-quality chromosome-level genome assembly of a woody plant with both climbing and erect habits, Rhamnella rubrinervis.</title>
        <authorList>
            <person name="Lu Z."/>
            <person name="Yang Y."/>
            <person name="Zhu X."/>
            <person name="Sun Y."/>
        </authorList>
    </citation>
    <scope>NUCLEOTIDE SEQUENCE</scope>
    <source>
        <strain evidence="1">BYM</strain>
        <tissue evidence="1">Leaf</tissue>
    </source>
</reference>
<name>A0A8K0H343_9ROSA</name>
<protein>
    <submittedName>
        <fullName evidence="1">Uncharacterized protein</fullName>
    </submittedName>
</protein>
<evidence type="ECO:0000313" key="2">
    <source>
        <dbReference type="Proteomes" id="UP000796880"/>
    </source>
</evidence>
<dbReference type="OrthoDB" id="1738151at2759"/>
<evidence type="ECO:0000313" key="1">
    <source>
        <dbReference type="EMBL" id="KAF3444734.1"/>
    </source>
</evidence>
<comment type="caution">
    <text evidence="1">The sequence shown here is derived from an EMBL/GenBank/DDBJ whole genome shotgun (WGS) entry which is preliminary data.</text>
</comment>
<sequence>MHKRIDYYSKIGKAWKRELTAVKDNTDLKKLLMDTSNKSIIVIEDIDYSLDLTDQRNKKKDDEKDEDDGEI</sequence>
<proteinExistence type="predicted"/>
<organism evidence="1 2">
    <name type="scientific">Rhamnella rubrinervis</name>
    <dbReference type="NCBI Taxonomy" id="2594499"/>
    <lineage>
        <taxon>Eukaryota</taxon>
        <taxon>Viridiplantae</taxon>
        <taxon>Streptophyta</taxon>
        <taxon>Embryophyta</taxon>
        <taxon>Tracheophyta</taxon>
        <taxon>Spermatophyta</taxon>
        <taxon>Magnoliopsida</taxon>
        <taxon>eudicotyledons</taxon>
        <taxon>Gunneridae</taxon>
        <taxon>Pentapetalae</taxon>
        <taxon>rosids</taxon>
        <taxon>fabids</taxon>
        <taxon>Rosales</taxon>
        <taxon>Rhamnaceae</taxon>
        <taxon>rhamnoid group</taxon>
        <taxon>Rhamneae</taxon>
        <taxon>Rhamnella</taxon>
    </lineage>
</organism>
<keyword evidence="2" id="KW-1185">Reference proteome</keyword>